<proteinExistence type="predicted"/>
<dbReference type="AlphaFoldDB" id="A0A0F9T8U1"/>
<evidence type="ECO:0000313" key="1">
    <source>
        <dbReference type="EMBL" id="KKN77640.1"/>
    </source>
</evidence>
<reference evidence="1" key="1">
    <citation type="journal article" date="2015" name="Nature">
        <title>Complex archaea that bridge the gap between prokaryotes and eukaryotes.</title>
        <authorList>
            <person name="Spang A."/>
            <person name="Saw J.H."/>
            <person name="Jorgensen S.L."/>
            <person name="Zaremba-Niedzwiedzka K."/>
            <person name="Martijn J."/>
            <person name="Lind A.E."/>
            <person name="van Eijk R."/>
            <person name="Schleper C."/>
            <person name="Guy L."/>
            <person name="Ettema T.J."/>
        </authorList>
    </citation>
    <scope>NUCLEOTIDE SEQUENCE</scope>
</reference>
<accession>A0A0F9T8U1</accession>
<protein>
    <submittedName>
        <fullName evidence="1">Uncharacterized protein</fullName>
    </submittedName>
</protein>
<organism evidence="1">
    <name type="scientific">marine sediment metagenome</name>
    <dbReference type="NCBI Taxonomy" id="412755"/>
    <lineage>
        <taxon>unclassified sequences</taxon>
        <taxon>metagenomes</taxon>
        <taxon>ecological metagenomes</taxon>
    </lineage>
</organism>
<comment type="caution">
    <text evidence="1">The sequence shown here is derived from an EMBL/GenBank/DDBJ whole genome shotgun (WGS) entry which is preliminary data.</text>
</comment>
<dbReference type="EMBL" id="LAZR01000275">
    <property type="protein sequence ID" value="KKN77640.1"/>
    <property type="molecule type" value="Genomic_DNA"/>
</dbReference>
<sequence>MKKLLIVAVVVMLSLVATPANAGLGDYLSDLLGIEAAPAPASRLKYSDKVIEIRESVPQHMALWLLGTPTELDNPDAELSARLGWRNDDTEFGAQFDAIGIHGENHESFGMYGLMWVTDSEYVGYAGSIMSENISYGPFAGTVLAGVVAEGRYRSFSGESPLGEKDEFQFYAGLMLAF</sequence>
<name>A0A0F9T8U1_9ZZZZ</name>
<gene>
    <name evidence="1" type="ORF">LCGC14_0357650</name>
</gene>